<evidence type="ECO:0000313" key="3">
    <source>
        <dbReference type="Proteomes" id="UP001057134"/>
    </source>
</evidence>
<protein>
    <recommendedName>
        <fullName evidence="4">Transposase</fullName>
    </recommendedName>
</protein>
<organism evidence="2 3">
    <name type="scientific">Paenibacillus konkukensis</name>
    <dbReference type="NCBI Taxonomy" id="2020716"/>
    <lineage>
        <taxon>Bacteria</taxon>
        <taxon>Bacillati</taxon>
        <taxon>Bacillota</taxon>
        <taxon>Bacilli</taxon>
        <taxon>Bacillales</taxon>
        <taxon>Paenibacillaceae</taxon>
        <taxon>Paenibacillus</taxon>
    </lineage>
</organism>
<reference evidence="2" key="2">
    <citation type="journal article" date="2021" name="J Anim Sci Technol">
        <title>Complete genome sequence of Paenibacillus konkukensis sp. nov. SK3146 as a potential probiotic strain.</title>
        <authorList>
            <person name="Jung H.I."/>
            <person name="Park S."/>
            <person name="Niu K.M."/>
            <person name="Lee S.W."/>
            <person name="Kothari D."/>
            <person name="Yi K.J."/>
            <person name="Kim S.K."/>
        </authorList>
    </citation>
    <scope>NUCLEOTIDE SEQUENCE</scope>
    <source>
        <strain evidence="2">SK3146</strain>
    </source>
</reference>
<evidence type="ECO:0000256" key="1">
    <source>
        <dbReference type="SAM" id="MobiDB-lite"/>
    </source>
</evidence>
<reference evidence="2" key="1">
    <citation type="submission" date="2018-02" db="EMBL/GenBank/DDBJ databases">
        <authorList>
            <person name="Kim S.-K."/>
            <person name="Jung H.-I."/>
            <person name="Lee S.-W."/>
        </authorList>
    </citation>
    <scope>NUCLEOTIDE SEQUENCE</scope>
    <source>
        <strain evidence="2">SK3146</strain>
    </source>
</reference>
<keyword evidence="3" id="KW-1185">Reference proteome</keyword>
<feature type="region of interest" description="Disordered" evidence="1">
    <location>
        <begin position="64"/>
        <end position="86"/>
    </location>
</feature>
<dbReference type="EMBL" id="CP027059">
    <property type="protein sequence ID" value="UQZ81631.1"/>
    <property type="molecule type" value="Genomic_DNA"/>
</dbReference>
<gene>
    <name evidence="2" type="ORF">SK3146_00787</name>
</gene>
<evidence type="ECO:0000313" key="2">
    <source>
        <dbReference type="EMBL" id="UQZ81631.1"/>
    </source>
</evidence>
<evidence type="ECO:0008006" key="4">
    <source>
        <dbReference type="Google" id="ProtNLM"/>
    </source>
</evidence>
<proteinExistence type="predicted"/>
<dbReference type="RefSeq" id="WP_249863857.1">
    <property type="nucleotide sequence ID" value="NZ_CP027059.1"/>
</dbReference>
<name>A0ABY4RGR3_9BACL</name>
<dbReference type="Proteomes" id="UP001057134">
    <property type="component" value="Chromosome"/>
</dbReference>
<accession>A0ABY4RGR3</accession>
<sequence>MDAVYRAQADHLREALKRLSADAEGPTERLLMQCIEAYERETALLAQIETLRSENSRLKEQVRKLRGAATNKESSMSSRLRDALRE</sequence>